<evidence type="ECO:0000313" key="2">
    <source>
        <dbReference type="Proteomes" id="UP000316621"/>
    </source>
</evidence>
<evidence type="ECO:0000313" key="1">
    <source>
        <dbReference type="EMBL" id="RZC45016.1"/>
    </source>
</evidence>
<dbReference type="STRING" id="3469.A0A4Y7IAF4"/>
<dbReference type="AlphaFoldDB" id="A0A4Y7IAF4"/>
<dbReference type="InterPro" id="IPR011009">
    <property type="entry name" value="Kinase-like_dom_sf"/>
</dbReference>
<dbReference type="SUPFAM" id="SSF56112">
    <property type="entry name" value="Protein kinase-like (PK-like)"/>
    <property type="match status" value="1"/>
</dbReference>
<protein>
    <recommendedName>
        <fullName evidence="3">Protein kinase domain-containing protein</fullName>
    </recommendedName>
</protein>
<name>A0A4Y7IAF4_PAPSO</name>
<evidence type="ECO:0008006" key="3">
    <source>
        <dbReference type="Google" id="ProtNLM"/>
    </source>
</evidence>
<sequence>MTMSLEVQVLDNLLLTANQKSVKLADFGLSREEWVTEMMTAETLYNTVTLRQREKKHYNNKAAYAAAFKARRCPSLHMSWISYILCLFCGNVIVHRLLAAALGIYKLPPILQDIPRLTSISDSQQILKQE</sequence>
<keyword evidence="2" id="KW-1185">Reference proteome</keyword>
<organism evidence="1 2">
    <name type="scientific">Papaver somniferum</name>
    <name type="common">Opium poppy</name>
    <dbReference type="NCBI Taxonomy" id="3469"/>
    <lineage>
        <taxon>Eukaryota</taxon>
        <taxon>Viridiplantae</taxon>
        <taxon>Streptophyta</taxon>
        <taxon>Embryophyta</taxon>
        <taxon>Tracheophyta</taxon>
        <taxon>Spermatophyta</taxon>
        <taxon>Magnoliopsida</taxon>
        <taxon>Ranunculales</taxon>
        <taxon>Papaveraceae</taxon>
        <taxon>Papaveroideae</taxon>
        <taxon>Papaver</taxon>
    </lineage>
</organism>
<reference evidence="1 2" key="1">
    <citation type="journal article" date="2018" name="Science">
        <title>The opium poppy genome and morphinan production.</title>
        <authorList>
            <person name="Guo L."/>
            <person name="Winzer T."/>
            <person name="Yang X."/>
            <person name="Li Y."/>
            <person name="Ning Z."/>
            <person name="He Z."/>
            <person name="Teodor R."/>
            <person name="Lu Y."/>
            <person name="Bowser T.A."/>
            <person name="Graham I.A."/>
            <person name="Ye K."/>
        </authorList>
    </citation>
    <scope>NUCLEOTIDE SEQUENCE [LARGE SCALE GENOMIC DNA]</scope>
    <source>
        <strain evidence="2">cv. HN1</strain>
        <tissue evidence="1">Leaves</tissue>
    </source>
</reference>
<accession>A0A4Y7IAF4</accession>
<dbReference type="EMBL" id="CM010715">
    <property type="protein sequence ID" value="RZC45016.1"/>
    <property type="molecule type" value="Genomic_DNA"/>
</dbReference>
<dbReference type="Proteomes" id="UP000316621">
    <property type="component" value="Chromosome 1"/>
</dbReference>
<dbReference type="Gramene" id="RZC45016">
    <property type="protein sequence ID" value="RZC45016"/>
    <property type="gene ID" value="C5167_037961"/>
</dbReference>
<gene>
    <name evidence="1" type="ORF">C5167_037961</name>
</gene>
<proteinExistence type="predicted"/>